<keyword evidence="9" id="KW-1185">Reference proteome</keyword>
<dbReference type="InterPro" id="IPR044492">
    <property type="entry name" value="P_typ_ATPase_HD_dom"/>
</dbReference>
<keyword evidence="5 6" id="KW-0472">Membrane</keyword>
<feature type="transmembrane region" description="Helical" evidence="6">
    <location>
        <begin position="635"/>
        <end position="655"/>
    </location>
</feature>
<dbReference type="InterPro" id="IPR023299">
    <property type="entry name" value="ATPase_P-typ_cyto_dom_N"/>
</dbReference>
<proteinExistence type="predicted"/>
<dbReference type="Gene3D" id="1.20.1110.10">
    <property type="entry name" value="Calcium-transporting ATPase, transmembrane domain"/>
    <property type="match status" value="1"/>
</dbReference>
<feature type="transmembrane region" description="Helical" evidence="6">
    <location>
        <begin position="226"/>
        <end position="243"/>
    </location>
</feature>
<dbReference type="SUPFAM" id="SSF81653">
    <property type="entry name" value="Calcium ATPase, transduction domain A"/>
    <property type="match status" value="1"/>
</dbReference>
<dbReference type="InterPro" id="IPR001757">
    <property type="entry name" value="P_typ_ATPase"/>
</dbReference>
<dbReference type="PANTHER" id="PTHR42861">
    <property type="entry name" value="CALCIUM-TRANSPORTING ATPASE"/>
    <property type="match status" value="1"/>
</dbReference>
<dbReference type="Gene3D" id="3.40.1110.10">
    <property type="entry name" value="Calcium-transporting ATPase, cytoplasmic domain N"/>
    <property type="match status" value="1"/>
</dbReference>
<dbReference type="InterPro" id="IPR023298">
    <property type="entry name" value="ATPase_P-typ_TM_dom_sf"/>
</dbReference>
<dbReference type="Proteomes" id="UP000249377">
    <property type="component" value="Unassembled WGS sequence"/>
</dbReference>
<dbReference type="InterPro" id="IPR036412">
    <property type="entry name" value="HAD-like_sf"/>
</dbReference>
<dbReference type="Pfam" id="PF00702">
    <property type="entry name" value="Hydrolase"/>
    <property type="match status" value="1"/>
</dbReference>
<dbReference type="Gene3D" id="2.70.150.10">
    <property type="entry name" value="Calcium-transporting ATPase, cytoplasmic transduction domain A"/>
    <property type="match status" value="1"/>
</dbReference>
<dbReference type="SUPFAM" id="SSF56784">
    <property type="entry name" value="HAD-like"/>
    <property type="match status" value="1"/>
</dbReference>
<dbReference type="PRINTS" id="PR00119">
    <property type="entry name" value="CATATPASE"/>
</dbReference>
<feature type="transmembrane region" description="Helical" evidence="6">
    <location>
        <begin position="761"/>
        <end position="782"/>
    </location>
</feature>
<dbReference type="CDD" id="cd02609">
    <property type="entry name" value="P-type_ATPase"/>
    <property type="match status" value="1"/>
</dbReference>
<feature type="transmembrane region" description="Helical" evidence="6">
    <location>
        <begin position="56"/>
        <end position="74"/>
    </location>
</feature>
<dbReference type="InterPro" id="IPR018303">
    <property type="entry name" value="ATPase_P-typ_P_site"/>
</dbReference>
<evidence type="ECO:0000256" key="6">
    <source>
        <dbReference type="SAM" id="Phobius"/>
    </source>
</evidence>
<feature type="transmembrane region" description="Helical" evidence="6">
    <location>
        <begin position="702"/>
        <end position="719"/>
    </location>
</feature>
<dbReference type="InterPro" id="IPR059000">
    <property type="entry name" value="ATPase_P-type_domA"/>
</dbReference>
<reference evidence="8 9" key="1">
    <citation type="submission" date="2018-06" db="EMBL/GenBank/DDBJ databases">
        <title>Noncontiguous genome sequence of Ruminococcaceae bacterium ASD2818.</title>
        <authorList>
            <person name="Chaplin A.V."/>
            <person name="Sokolova S.R."/>
            <person name="Kochetkova T.O."/>
            <person name="Goltsov A.Y."/>
            <person name="Trofimov D.Y."/>
            <person name="Efimov B.A."/>
        </authorList>
    </citation>
    <scope>NUCLEOTIDE SEQUENCE [LARGE SCALE GENOMIC DNA]</scope>
    <source>
        <strain evidence="8 9">ASD2818</strain>
    </source>
</reference>
<keyword evidence="4 6" id="KW-1133">Transmembrane helix</keyword>
<evidence type="ECO:0000313" key="9">
    <source>
        <dbReference type="Proteomes" id="UP000249377"/>
    </source>
</evidence>
<protein>
    <submittedName>
        <fullName evidence="8">Cation-translocating P-type ATPase</fullName>
    </submittedName>
</protein>
<evidence type="ECO:0000256" key="2">
    <source>
        <dbReference type="ARBA" id="ARBA00022692"/>
    </source>
</evidence>
<dbReference type="SFLD" id="SFLDS00003">
    <property type="entry name" value="Haloacid_Dehalogenase"/>
    <property type="match status" value="1"/>
</dbReference>
<dbReference type="PRINTS" id="PR00120">
    <property type="entry name" value="HATPASE"/>
</dbReference>
<dbReference type="PROSITE" id="PS00154">
    <property type="entry name" value="ATPASE_E1_E2"/>
    <property type="match status" value="1"/>
</dbReference>
<name>A0A328UEB1_9FIRM</name>
<feature type="transmembrane region" description="Helical" evidence="6">
    <location>
        <begin position="263"/>
        <end position="285"/>
    </location>
</feature>
<accession>A0A328UEB1</accession>
<feature type="transmembrane region" description="Helical" evidence="6">
    <location>
        <begin position="675"/>
        <end position="696"/>
    </location>
</feature>
<comment type="caution">
    <text evidence="8">The sequence shown here is derived from an EMBL/GenBank/DDBJ whole genome shotgun (WGS) entry which is preliminary data.</text>
</comment>
<dbReference type="RefSeq" id="WP_112333327.1">
    <property type="nucleotide sequence ID" value="NZ_QLYR01000009.1"/>
</dbReference>
<dbReference type="GO" id="GO:0005524">
    <property type="term" value="F:ATP binding"/>
    <property type="evidence" value="ECO:0007669"/>
    <property type="project" value="InterPro"/>
</dbReference>
<dbReference type="InterPro" id="IPR023214">
    <property type="entry name" value="HAD_sf"/>
</dbReference>
<dbReference type="GO" id="GO:0016020">
    <property type="term" value="C:membrane"/>
    <property type="evidence" value="ECO:0007669"/>
    <property type="project" value="UniProtKB-SubCell"/>
</dbReference>
<keyword evidence="3" id="KW-1278">Translocase</keyword>
<evidence type="ECO:0000256" key="3">
    <source>
        <dbReference type="ARBA" id="ARBA00022967"/>
    </source>
</evidence>
<dbReference type="EMBL" id="QLYR01000009">
    <property type="protein sequence ID" value="RAQ22763.1"/>
    <property type="molecule type" value="Genomic_DNA"/>
</dbReference>
<organism evidence="8 9">
    <name type="scientific">Hydrogeniiclostridium mannosilyticum</name>
    <dbReference type="NCBI Taxonomy" id="2764322"/>
    <lineage>
        <taxon>Bacteria</taxon>
        <taxon>Bacillati</taxon>
        <taxon>Bacillota</taxon>
        <taxon>Clostridia</taxon>
        <taxon>Eubacteriales</taxon>
        <taxon>Acutalibacteraceae</taxon>
        <taxon>Hydrogeniiclostridium</taxon>
    </lineage>
</organism>
<dbReference type="Gene3D" id="3.40.50.1000">
    <property type="entry name" value="HAD superfamily/HAD-like"/>
    <property type="match status" value="1"/>
</dbReference>
<dbReference type="NCBIfam" id="TIGR01494">
    <property type="entry name" value="ATPase_P-type"/>
    <property type="match status" value="2"/>
</dbReference>
<feature type="transmembrane region" description="Helical" evidence="6">
    <location>
        <begin position="607"/>
        <end position="629"/>
    </location>
</feature>
<feature type="transmembrane region" description="Helical" evidence="6">
    <location>
        <begin position="80"/>
        <end position="98"/>
    </location>
</feature>
<dbReference type="GO" id="GO:0016887">
    <property type="term" value="F:ATP hydrolysis activity"/>
    <property type="evidence" value="ECO:0007669"/>
    <property type="project" value="InterPro"/>
</dbReference>
<dbReference type="Pfam" id="PF00122">
    <property type="entry name" value="E1-E2_ATPase"/>
    <property type="match status" value="1"/>
</dbReference>
<dbReference type="AlphaFoldDB" id="A0A328UEB1"/>
<evidence type="ECO:0000256" key="4">
    <source>
        <dbReference type="ARBA" id="ARBA00022989"/>
    </source>
</evidence>
<sequence>MSTHFSQHTAGPIRLHVSPDQGLSNEQVAQQASKGLSNGFPDVRTKSIKKIICDNILTPFNLLNVILGLLVFLVGSYKNMLFLGVAICNSFIGAFQEIRAKKTIDKLAVVAAPKAHVIRSGQKRQISVEELVLDDILALESGNQICADCLLLRGECEINESLVTGESEPVAKKPGDLLLSGSFVVAGSCLARVEHVGRENYAAKITNEAKYFKKPNSEIMTWINRIIKYIGIAIIPIGLLLFYKQIFISGQGLQRAVVSTVAALVGMIPEGLVLLTSMVLAVSVLRLSRHHALVQELYSIETLARVDVLCLDKTGTITEGTMQVDHVLPLSSVSTEEISAIIAALTASSPDTSPTFSALRQAFSQCPDWQCTNAVPFSSARKWSGATFAGKGSYIIGAAEFVFKGTLPADIREKMARYAASGQRVLILAHSAEGFVEKQLPQKPEPVCLLVLSDKIRPSAPQTLAYFAEQGVAIKVISGDNALTVANIAKRAGLPDAGNYIDATTLTTDEQLAEAAERYTVFGRVTPQQKLALVKALKARKHTVAMTGDGVNDVLALRESDCSIAMASGSDASRTVSQVVLLDSNFASMPKIVKEGRRSINNLQRSASLFLVKSIFSSVIAILFIFLAFDYPFQPIQQTLISALTIGIPSFFLALERNKERIHGKFILNVLQKALPGAVTMIINILLLVIISSFYPFNREEISTMAVIITGFTGLTILLKISLPLNLPRGALFFSLCAAFVIALLFFRPLFNLIFITTPMLLALAPMMAAAACVMFSLWHLLEKYAGSRKNG</sequence>
<feature type="domain" description="P-type ATPase A" evidence="7">
    <location>
        <begin position="111"/>
        <end position="208"/>
    </location>
</feature>
<dbReference type="SFLD" id="SFLDF00027">
    <property type="entry name" value="p-type_atpase"/>
    <property type="match status" value="1"/>
</dbReference>
<gene>
    <name evidence="8" type="ORF">DPQ25_11530</name>
</gene>
<evidence type="ECO:0000313" key="8">
    <source>
        <dbReference type="EMBL" id="RAQ22763.1"/>
    </source>
</evidence>
<comment type="subcellular location">
    <subcellularLocation>
        <location evidence="1">Membrane</location>
        <topology evidence="1">Multi-pass membrane protein</topology>
    </subcellularLocation>
</comment>
<evidence type="ECO:0000259" key="7">
    <source>
        <dbReference type="Pfam" id="PF00122"/>
    </source>
</evidence>
<feature type="transmembrane region" description="Helical" evidence="6">
    <location>
        <begin position="731"/>
        <end position="755"/>
    </location>
</feature>
<keyword evidence="2 6" id="KW-0812">Transmembrane</keyword>
<dbReference type="SFLD" id="SFLDG00002">
    <property type="entry name" value="C1.7:_P-type_atpase_like"/>
    <property type="match status" value="1"/>
</dbReference>
<evidence type="ECO:0000256" key="1">
    <source>
        <dbReference type="ARBA" id="ARBA00004141"/>
    </source>
</evidence>
<evidence type="ECO:0000256" key="5">
    <source>
        <dbReference type="ARBA" id="ARBA00023136"/>
    </source>
</evidence>
<dbReference type="InterPro" id="IPR008250">
    <property type="entry name" value="ATPase_P-typ_transduc_dom_A_sf"/>
</dbReference>
<dbReference type="SUPFAM" id="SSF81665">
    <property type="entry name" value="Calcium ATPase, transmembrane domain M"/>
    <property type="match status" value="1"/>
</dbReference>